<comment type="caution">
    <text evidence="2">The sequence shown here is derived from an EMBL/GenBank/DDBJ whole genome shotgun (WGS) entry which is preliminary data.</text>
</comment>
<keyword evidence="3" id="KW-1185">Reference proteome</keyword>
<dbReference type="PANTHER" id="PTHR47481:SF10">
    <property type="entry name" value="COPIA-LIKE POLYPROTEIN_RETROTRANSPOSON"/>
    <property type="match status" value="1"/>
</dbReference>
<evidence type="ECO:0000256" key="1">
    <source>
        <dbReference type="SAM" id="MobiDB-lite"/>
    </source>
</evidence>
<sequence>MTMLRKGTDSINEYIRKFKSICDNLVVIGKTVPDKNKIFWLLQGLGHGYENFVTTMLKPPVPSYNDIVPFLQSHEACNLTHKAESFGGPQLAYYRQNINGDANKRNANTITKFSFMVFDETCFPYKTPTSLYGSQHTQGDITSYKEWLEPPTPTSIFSPAGNTNATSFATHDTIHQYPIGDQLLEPTSRMQLNAKEYVMLDTREPALQSIGEQSIHDSLPSSDGEPATVLNDSSTYSSTAIQDVDNSPDRHTVPSRSMVTRS</sequence>
<name>A0AA88UK17_9ASTE</name>
<feature type="compositionally biased region" description="Polar residues" evidence="1">
    <location>
        <begin position="230"/>
        <end position="245"/>
    </location>
</feature>
<dbReference type="AlphaFoldDB" id="A0AA88UK17"/>
<reference evidence="2" key="1">
    <citation type="submission" date="2022-12" db="EMBL/GenBank/DDBJ databases">
        <title>Draft genome assemblies for two species of Escallonia (Escalloniales).</title>
        <authorList>
            <person name="Chanderbali A."/>
            <person name="Dervinis C."/>
            <person name="Anghel I."/>
            <person name="Soltis D."/>
            <person name="Soltis P."/>
            <person name="Zapata F."/>
        </authorList>
    </citation>
    <scope>NUCLEOTIDE SEQUENCE</scope>
    <source>
        <strain evidence="2">UCBG92.1500</strain>
        <tissue evidence="2">Leaf</tissue>
    </source>
</reference>
<organism evidence="2 3">
    <name type="scientific">Escallonia rubra</name>
    <dbReference type="NCBI Taxonomy" id="112253"/>
    <lineage>
        <taxon>Eukaryota</taxon>
        <taxon>Viridiplantae</taxon>
        <taxon>Streptophyta</taxon>
        <taxon>Embryophyta</taxon>
        <taxon>Tracheophyta</taxon>
        <taxon>Spermatophyta</taxon>
        <taxon>Magnoliopsida</taxon>
        <taxon>eudicotyledons</taxon>
        <taxon>Gunneridae</taxon>
        <taxon>Pentapetalae</taxon>
        <taxon>asterids</taxon>
        <taxon>campanulids</taxon>
        <taxon>Escalloniales</taxon>
        <taxon>Escalloniaceae</taxon>
        <taxon>Escallonia</taxon>
    </lineage>
</organism>
<evidence type="ECO:0000313" key="2">
    <source>
        <dbReference type="EMBL" id="KAK2988019.1"/>
    </source>
</evidence>
<dbReference type="EMBL" id="JAVXUO010000922">
    <property type="protein sequence ID" value="KAK2988019.1"/>
    <property type="molecule type" value="Genomic_DNA"/>
</dbReference>
<proteinExistence type="predicted"/>
<gene>
    <name evidence="2" type="ORF">RJ640_011282</name>
</gene>
<dbReference type="PANTHER" id="PTHR47481">
    <property type="match status" value="1"/>
</dbReference>
<protein>
    <submittedName>
        <fullName evidence="2">Uncharacterized protein</fullName>
    </submittedName>
</protein>
<accession>A0AA88UK17</accession>
<evidence type="ECO:0000313" key="3">
    <source>
        <dbReference type="Proteomes" id="UP001187471"/>
    </source>
</evidence>
<dbReference type="Proteomes" id="UP001187471">
    <property type="component" value="Unassembled WGS sequence"/>
</dbReference>
<feature type="region of interest" description="Disordered" evidence="1">
    <location>
        <begin position="215"/>
        <end position="262"/>
    </location>
</feature>